<reference evidence="3 4" key="1">
    <citation type="submission" date="2016-03" db="EMBL/GenBank/DDBJ databases">
        <title>Draft genome sequence of the Fonsecaea monophora CBS 269.37.</title>
        <authorList>
            <person name="Bombassaro A."/>
            <person name="Vinicius W.A."/>
            <person name="De Hoog S."/>
            <person name="Sun J."/>
            <person name="Souza E.M."/>
            <person name="Raittz R.T."/>
            <person name="Costa F."/>
            <person name="Leao A.C."/>
            <person name="Tadra-Sfeir M.Z."/>
            <person name="Baura V."/>
            <person name="Balsanelli E."/>
            <person name="Pedrosa F.O."/>
            <person name="Moreno L.F."/>
            <person name="Steffens M.B."/>
            <person name="Xi L."/>
            <person name="Bocca A.L."/>
            <person name="Felipe M.S."/>
            <person name="Teixeira M."/>
            <person name="Telles Filho F.Q."/>
            <person name="Azevedo C.M."/>
            <person name="Gomes R."/>
            <person name="Vicente V.A."/>
        </authorList>
    </citation>
    <scope>NUCLEOTIDE SEQUENCE [LARGE SCALE GENOMIC DNA]</scope>
    <source>
        <strain evidence="3 4">CBS 269.37</strain>
    </source>
</reference>
<dbReference type="InterPro" id="IPR036188">
    <property type="entry name" value="FAD/NAD-bd_sf"/>
</dbReference>
<protein>
    <recommendedName>
        <fullName evidence="5">FAD/NAD(P)-binding domain-containing protein</fullName>
    </recommendedName>
</protein>
<dbReference type="Pfam" id="PF13450">
    <property type="entry name" value="NAD_binding_8"/>
    <property type="match status" value="1"/>
</dbReference>
<dbReference type="SUPFAM" id="SSF51905">
    <property type="entry name" value="FAD/NAD(P)-binding domain"/>
    <property type="match status" value="1"/>
</dbReference>
<dbReference type="GeneID" id="34597909"/>
<sequence length="582" mass="66197">MAPSALAETPTLNGTDHGKEYHILEQPLGTTRRLRIITIGAGISGINMIRTLRKTMTDYEHVVYEKNPEVGGTWYENRYPGCQCDHPSHNYQFTWKPNPRWTQFSANAEEIKDYAIRCCDDEDMRPEIKLSHKIINAKWCEDLGEWELKIENLVSREIVDDRCHFLLNATGILNNWKWPNLPGLFDFQGDLVHSAAWPESFDYRNKKVAVIGNGSSGVQIVPSIQPHVKELVHFIRSPTWIAPPQTERMLKGASAEILQSALMDGDKFRPEQIARFENDAEYYRAFIKATEEQVNARFATMVNNDGLADVLQKNLIAHMTKTLRNDPELIKAIIPTTFPAGCRRLTPGPGYLEALTEDNVRVVTQQIARVLPNGIELQSGEVIELDAIVCATGFDVSFCPRFPIIGRNGLNLQDMWTKSLPGAYMSCAVAEMPNYFVFMGPNAPIGHGSVLTIAEQVSRYVVRMMKKVQIEGIKSVCVRTDAVRDFTQHCRVFLPRTVWAGPCRSWYKNGTAEGPITALHPGSRIHWFHMMEIFRPEDYEYVYFSSNRFAFLGNGFSVREKCSNPTWYLDRPNDFSDVFFSP</sequence>
<keyword evidence="4" id="KW-1185">Reference proteome</keyword>
<comment type="caution">
    <text evidence="3">The sequence shown here is derived from an EMBL/GenBank/DDBJ whole genome shotgun (WGS) entry which is preliminary data.</text>
</comment>
<dbReference type="PANTHER" id="PTHR42877">
    <property type="entry name" value="L-ORNITHINE N(5)-MONOOXYGENASE-RELATED"/>
    <property type="match status" value="1"/>
</dbReference>
<gene>
    <name evidence="3" type="ORF">AYO21_02735</name>
</gene>
<dbReference type="AlphaFoldDB" id="A0A177FHD6"/>
<evidence type="ECO:0008006" key="5">
    <source>
        <dbReference type="Google" id="ProtNLM"/>
    </source>
</evidence>
<dbReference type="PANTHER" id="PTHR42877:SF12">
    <property type="entry name" value="MONOOXYGENASE"/>
    <property type="match status" value="1"/>
</dbReference>
<name>A0A177FHD6_9EURO</name>
<comment type="cofactor">
    <cofactor evidence="1">
        <name>FAD</name>
        <dbReference type="ChEBI" id="CHEBI:57692"/>
    </cofactor>
</comment>
<dbReference type="RefSeq" id="XP_022515068.1">
    <property type="nucleotide sequence ID" value="XM_022652712.1"/>
</dbReference>
<organism evidence="3 4">
    <name type="scientific">Fonsecaea monophora</name>
    <dbReference type="NCBI Taxonomy" id="254056"/>
    <lineage>
        <taxon>Eukaryota</taxon>
        <taxon>Fungi</taxon>
        <taxon>Dikarya</taxon>
        <taxon>Ascomycota</taxon>
        <taxon>Pezizomycotina</taxon>
        <taxon>Eurotiomycetes</taxon>
        <taxon>Chaetothyriomycetidae</taxon>
        <taxon>Chaetothyriales</taxon>
        <taxon>Herpotrichiellaceae</taxon>
        <taxon>Fonsecaea</taxon>
    </lineage>
</organism>
<evidence type="ECO:0000256" key="1">
    <source>
        <dbReference type="ARBA" id="ARBA00001974"/>
    </source>
</evidence>
<dbReference type="Proteomes" id="UP000077002">
    <property type="component" value="Unassembled WGS sequence"/>
</dbReference>
<accession>A0A177FHD6</accession>
<evidence type="ECO:0000256" key="2">
    <source>
        <dbReference type="ARBA" id="ARBA00010139"/>
    </source>
</evidence>
<dbReference type="Gene3D" id="3.50.50.60">
    <property type="entry name" value="FAD/NAD(P)-binding domain"/>
    <property type="match status" value="3"/>
</dbReference>
<dbReference type="InterPro" id="IPR051209">
    <property type="entry name" value="FAD-bind_Monooxygenase_sf"/>
</dbReference>
<proteinExistence type="inferred from homology"/>
<comment type="similarity">
    <text evidence="2">Belongs to the FAD-binding monooxygenase family.</text>
</comment>
<evidence type="ECO:0000313" key="4">
    <source>
        <dbReference type="Proteomes" id="UP000077002"/>
    </source>
</evidence>
<dbReference type="EMBL" id="LVKK01000012">
    <property type="protein sequence ID" value="OAG43116.1"/>
    <property type="molecule type" value="Genomic_DNA"/>
</dbReference>
<dbReference type="OrthoDB" id="74360at2759"/>
<evidence type="ECO:0000313" key="3">
    <source>
        <dbReference type="EMBL" id="OAG43116.1"/>
    </source>
</evidence>